<dbReference type="GO" id="GO:0097322">
    <property type="term" value="F:7SK snRNA binding"/>
    <property type="evidence" value="ECO:0007669"/>
    <property type="project" value="TreeGrafter"/>
</dbReference>
<organism evidence="10">
    <name type="scientific">Rhipicephalus zambeziensis</name>
    <dbReference type="NCBI Taxonomy" id="60191"/>
    <lineage>
        <taxon>Eukaryota</taxon>
        <taxon>Metazoa</taxon>
        <taxon>Ecdysozoa</taxon>
        <taxon>Arthropoda</taxon>
        <taxon>Chelicerata</taxon>
        <taxon>Arachnida</taxon>
        <taxon>Acari</taxon>
        <taxon>Parasitiformes</taxon>
        <taxon>Ixodida</taxon>
        <taxon>Ixodoidea</taxon>
        <taxon>Ixodidae</taxon>
        <taxon>Rhipicephalinae</taxon>
        <taxon>Rhipicephalus</taxon>
        <taxon>Rhipicephalus</taxon>
    </lineage>
</organism>
<accession>A0A224Z168</accession>
<dbReference type="PANTHER" id="PTHR13469:SF9">
    <property type="entry name" value="HEXAMETHYLENE BIS-ACETAMIDE-INDUCIBLE PROTEIN"/>
    <property type="match status" value="1"/>
</dbReference>
<dbReference type="GO" id="GO:0004861">
    <property type="term" value="F:cyclin-dependent protein serine/threonine kinase inhibitor activity"/>
    <property type="evidence" value="ECO:0007669"/>
    <property type="project" value="InterPro"/>
</dbReference>
<keyword evidence="4" id="KW-0805">Transcription regulation</keyword>
<comment type="similarity">
    <text evidence="2">Belongs to the HEXIM family.</text>
</comment>
<evidence type="ECO:0000256" key="7">
    <source>
        <dbReference type="ARBA" id="ARBA00023242"/>
    </source>
</evidence>
<dbReference type="AlphaFoldDB" id="A0A224Z168"/>
<dbReference type="EMBL" id="GFPF01008624">
    <property type="protein sequence ID" value="MAA19770.1"/>
    <property type="molecule type" value="Transcribed_RNA"/>
</dbReference>
<evidence type="ECO:0000256" key="8">
    <source>
        <dbReference type="SAM" id="Coils"/>
    </source>
</evidence>
<evidence type="ECO:0000256" key="9">
    <source>
        <dbReference type="SAM" id="MobiDB-lite"/>
    </source>
</evidence>
<evidence type="ECO:0000256" key="6">
    <source>
        <dbReference type="ARBA" id="ARBA00023163"/>
    </source>
</evidence>
<sequence length="341" mass="37906">MIASVASVPPSLPLNGTAAADRPMTLTDEDMTVVTTEPAGTEVLVFDAAGKHHRKRRRGKKRRQGRDDPDAALSSSDASSPVKCSPTKQRKKQVMIRPREVPKAPANFTQFIIDDHENCALYQSFEAYPNNNGVSGNGDFAADDACVPDDSRSSSGDHYHHHYGTHVQDSGEEGQPQSGFPSGDDYECLDYGNMMQFYEKDFEVVYRSARFEELMRLTRAEVIERYEALERRASELYDELHKLDPQNCLDELQRQLLRLQDENQALLKLNVTLRSAATSSMTTTTSSSSSGHDDEDADYSDQCDGHQDEDGSCGNEDESEDSGHEDSFEDAEGAQEDCCRP</sequence>
<name>A0A224Z168_9ACAR</name>
<evidence type="ECO:0000256" key="1">
    <source>
        <dbReference type="ARBA" id="ARBA00004123"/>
    </source>
</evidence>
<evidence type="ECO:0000256" key="3">
    <source>
        <dbReference type="ARBA" id="ARBA00022491"/>
    </source>
</evidence>
<evidence type="ECO:0000256" key="2">
    <source>
        <dbReference type="ARBA" id="ARBA00008409"/>
    </source>
</evidence>
<dbReference type="GO" id="GO:0005737">
    <property type="term" value="C:cytoplasm"/>
    <property type="evidence" value="ECO:0007669"/>
    <property type="project" value="InterPro"/>
</dbReference>
<reference evidence="10" key="1">
    <citation type="journal article" date="2017" name="Parasit. Vectors">
        <title>Sialotranscriptomics of Rhipicephalus zambeziensis reveals intricate expression profiles of secretory proteins and suggests tight temporal transcriptional regulation during blood-feeding.</title>
        <authorList>
            <person name="de Castro M.H."/>
            <person name="de Klerk D."/>
            <person name="Pienaar R."/>
            <person name="Rees D.J.G."/>
            <person name="Mans B.J."/>
        </authorList>
    </citation>
    <scope>NUCLEOTIDE SEQUENCE</scope>
    <source>
        <tissue evidence="10">Salivary glands</tissue>
    </source>
</reference>
<feature type="region of interest" description="Disordered" evidence="9">
    <location>
        <begin position="1"/>
        <end position="24"/>
    </location>
</feature>
<keyword evidence="7" id="KW-0539">Nucleus</keyword>
<evidence type="ECO:0000256" key="5">
    <source>
        <dbReference type="ARBA" id="ARBA00023054"/>
    </source>
</evidence>
<protein>
    <submittedName>
        <fullName evidence="10">Protein containing HEXIM domain</fullName>
    </submittedName>
</protein>
<feature type="compositionally biased region" description="Low complexity" evidence="9">
    <location>
        <begin position="277"/>
        <end position="290"/>
    </location>
</feature>
<evidence type="ECO:0000313" key="10">
    <source>
        <dbReference type="EMBL" id="MAA19770.1"/>
    </source>
</evidence>
<keyword evidence="3" id="KW-0678">Repressor</keyword>
<dbReference type="Gene3D" id="6.10.250.2910">
    <property type="match status" value="1"/>
</dbReference>
<dbReference type="InterPro" id="IPR024872">
    <property type="entry name" value="HEXIM"/>
</dbReference>
<feature type="compositionally biased region" description="Basic residues" evidence="9">
    <location>
        <begin position="51"/>
        <end position="64"/>
    </location>
</feature>
<feature type="compositionally biased region" description="Basic and acidic residues" evidence="9">
    <location>
        <begin position="149"/>
        <end position="158"/>
    </location>
</feature>
<dbReference type="Pfam" id="PF15313">
    <property type="entry name" value="HEXIM"/>
    <property type="match status" value="1"/>
</dbReference>
<comment type="subcellular location">
    <subcellularLocation>
        <location evidence="1">Nucleus</location>
    </subcellularLocation>
</comment>
<dbReference type="GO" id="GO:0000122">
    <property type="term" value="P:negative regulation of transcription by RNA polymerase II"/>
    <property type="evidence" value="ECO:0007669"/>
    <property type="project" value="InterPro"/>
</dbReference>
<feature type="compositionally biased region" description="Low complexity" evidence="9">
    <location>
        <begin position="71"/>
        <end position="81"/>
    </location>
</feature>
<dbReference type="PANTHER" id="PTHR13469">
    <property type="entry name" value="HEXAMETHYLENE BISACETAMIDE INDUCIBLE 1"/>
    <property type="match status" value="1"/>
</dbReference>
<feature type="region of interest" description="Disordered" evidence="9">
    <location>
        <begin position="277"/>
        <end position="341"/>
    </location>
</feature>
<evidence type="ECO:0000256" key="4">
    <source>
        <dbReference type="ARBA" id="ARBA00023015"/>
    </source>
</evidence>
<proteinExistence type="inferred from homology"/>
<keyword evidence="6" id="KW-0804">Transcription</keyword>
<feature type="region of interest" description="Disordered" evidence="9">
    <location>
        <begin position="44"/>
        <end position="97"/>
    </location>
</feature>
<feature type="coiled-coil region" evidence="8">
    <location>
        <begin position="219"/>
        <end position="269"/>
    </location>
</feature>
<dbReference type="GO" id="GO:0005654">
    <property type="term" value="C:nucleoplasm"/>
    <property type="evidence" value="ECO:0007669"/>
    <property type="project" value="TreeGrafter"/>
</dbReference>
<keyword evidence="5 8" id="KW-0175">Coiled coil</keyword>
<feature type="region of interest" description="Disordered" evidence="9">
    <location>
        <begin position="145"/>
        <end position="185"/>
    </location>
</feature>